<proteinExistence type="predicted"/>
<feature type="domain" description="F-box" evidence="3">
    <location>
        <begin position="1"/>
        <end position="49"/>
    </location>
</feature>
<feature type="region of interest" description="Disordered" evidence="2">
    <location>
        <begin position="396"/>
        <end position="417"/>
    </location>
</feature>
<gene>
    <name evidence="4" type="ORF">L9F63_018268</name>
</gene>
<dbReference type="Proteomes" id="UP001233999">
    <property type="component" value="Unassembled WGS sequence"/>
</dbReference>
<dbReference type="PROSITE" id="PS50181">
    <property type="entry name" value="FBOX"/>
    <property type="match status" value="1"/>
</dbReference>
<dbReference type="InterPro" id="IPR036047">
    <property type="entry name" value="F-box-like_dom_sf"/>
</dbReference>
<feature type="non-terminal residue" evidence="4">
    <location>
        <position position="1"/>
    </location>
</feature>
<evidence type="ECO:0000256" key="2">
    <source>
        <dbReference type="SAM" id="MobiDB-lite"/>
    </source>
</evidence>
<dbReference type="InterPro" id="IPR001810">
    <property type="entry name" value="F-box_dom"/>
</dbReference>
<evidence type="ECO:0000256" key="1">
    <source>
        <dbReference type="SAM" id="Coils"/>
    </source>
</evidence>
<keyword evidence="1" id="KW-0175">Coiled coil</keyword>
<reference evidence="4" key="2">
    <citation type="submission" date="2023-05" db="EMBL/GenBank/DDBJ databases">
        <authorList>
            <person name="Fouks B."/>
        </authorList>
    </citation>
    <scope>NUCLEOTIDE SEQUENCE</scope>
    <source>
        <strain evidence="4">Stay&amp;Tobe</strain>
        <tissue evidence="4">Testes</tissue>
    </source>
</reference>
<dbReference type="InterPro" id="IPR039719">
    <property type="entry name" value="FBXO28"/>
</dbReference>
<dbReference type="SUPFAM" id="SSF81383">
    <property type="entry name" value="F-box domain"/>
    <property type="match status" value="1"/>
</dbReference>
<evidence type="ECO:0000313" key="5">
    <source>
        <dbReference type="Proteomes" id="UP001233999"/>
    </source>
</evidence>
<evidence type="ECO:0000259" key="3">
    <source>
        <dbReference type="PROSITE" id="PS50181"/>
    </source>
</evidence>
<organism evidence="4 5">
    <name type="scientific">Diploptera punctata</name>
    <name type="common">Pacific beetle cockroach</name>
    <dbReference type="NCBI Taxonomy" id="6984"/>
    <lineage>
        <taxon>Eukaryota</taxon>
        <taxon>Metazoa</taxon>
        <taxon>Ecdysozoa</taxon>
        <taxon>Arthropoda</taxon>
        <taxon>Hexapoda</taxon>
        <taxon>Insecta</taxon>
        <taxon>Pterygota</taxon>
        <taxon>Neoptera</taxon>
        <taxon>Polyneoptera</taxon>
        <taxon>Dictyoptera</taxon>
        <taxon>Blattodea</taxon>
        <taxon>Blaberoidea</taxon>
        <taxon>Blaberidae</taxon>
        <taxon>Diplopterinae</taxon>
        <taxon>Diploptera</taxon>
    </lineage>
</organism>
<feature type="coiled-coil region" evidence="1">
    <location>
        <begin position="209"/>
        <end position="260"/>
    </location>
</feature>
<dbReference type="PANTHER" id="PTHR13252">
    <property type="entry name" value="F-BOX ONLY PROTEIN 28"/>
    <property type="match status" value="1"/>
</dbReference>
<sequence length="467" mass="54155">MSGLLILPDIVLEKILSYLNYDDIAKYRIVCKVFDTLCQQRLNKGFVMVEKHHSQYLKAIKSQLPRRESERRNHPLARHSDILTAIENRLSMLSMTFTKYIDAGLCCFIPGKVIDEIYRILRNLKVTKTPGRAHEVLQELRDISSMAMEYFDEKIVPILKLSYAICRTWICVLKNLVMRLLSPIFSHIRTIGNLSLKLRRYSAQLTVQAAEIRQQKAKIAQQSAKLTEQDVQIAELKRHLEEWDHKFDDLSAKLNRAREETGAITESNPNHDLQIRNYINRINCSSHALRGLFSSTSPAVTKQQFIFMLSTVTEYCQSYYGAECECISLACIQAHCNKKKRWDMRMNSNRWNMLPPSVAYRNWRYKQMTGVLRVHCECRFNMAFNGEGPLIKRQRTEVESGQHRQYTGYGDEPRRKRTDNEKLNHVLLFTVLNPLYPITVAVSLVGPGGRSTPEIKAGERQKVLDRQ</sequence>
<protein>
    <recommendedName>
        <fullName evidence="3">F-box domain-containing protein</fullName>
    </recommendedName>
</protein>
<dbReference type="EMBL" id="JASPKZ010005686">
    <property type="protein sequence ID" value="KAJ9588342.1"/>
    <property type="molecule type" value="Genomic_DNA"/>
</dbReference>
<name>A0AAD8EG13_DIPPU</name>
<dbReference type="PANTHER" id="PTHR13252:SF9">
    <property type="entry name" value="F-BOX ONLY PROTEIN 28"/>
    <property type="match status" value="1"/>
</dbReference>
<accession>A0AAD8EG13</accession>
<dbReference type="Pfam" id="PF00646">
    <property type="entry name" value="F-box"/>
    <property type="match status" value="1"/>
</dbReference>
<keyword evidence="5" id="KW-1185">Reference proteome</keyword>
<evidence type="ECO:0000313" key="4">
    <source>
        <dbReference type="EMBL" id="KAJ9588342.1"/>
    </source>
</evidence>
<dbReference type="AlphaFoldDB" id="A0AAD8EG13"/>
<comment type="caution">
    <text evidence="4">The sequence shown here is derived from an EMBL/GenBank/DDBJ whole genome shotgun (WGS) entry which is preliminary data.</text>
</comment>
<reference evidence="4" key="1">
    <citation type="journal article" date="2023" name="IScience">
        <title>Live-bearing cockroach genome reveals convergent evolutionary mechanisms linked to viviparity in insects and beyond.</title>
        <authorList>
            <person name="Fouks B."/>
            <person name="Harrison M.C."/>
            <person name="Mikhailova A.A."/>
            <person name="Marchal E."/>
            <person name="English S."/>
            <person name="Carruthers M."/>
            <person name="Jennings E.C."/>
            <person name="Chiamaka E.L."/>
            <person name="Frigard R.A."/>
            <person name="Pippel M."/>
            <person name="Attardo G.M."/>
            <person name="Benoit J.B."/>
            <person name="Bornberg-Bauer E."/>
            <person name="Tobe S.S."/>
        </authorList>
    </citation>
    <scope>NUCLEOTIDE SEQUENCE</scope>
    <source>
        <strain evidence="4">Stay&amp;Tobe</strain>
    </source>
</reference>
<dbReference type="GO" id="GO:0000209">
    <property type="term" value="P:protein polyubiquitination"/>
    <property type="evidence" value="ECO:0007669"/>
    <property type="project" value="TreeGrafter"/>
</dbReference>
<dbReference type="CDD" id="cd22100">
    <property type="entry name" value="F-box_FBXO28"/>
    <property type="match status" value="1"/>
</dbReference>